<comment type="caution">
    <text evidence="2">The sequence shown here is derived from an EMBL/GenBank/DDBJ whole genome shotgun (WGS) entry which is preliminary data.</text>
</comment>
<proteinExistence type="predicted"/>
<evidence type="ECO:0000256" key="1">
    <source>
        <dbReference type="SAM" id="MobiDB-lite"/>
    </source>
</evidence>
<reference evidence="3" key="1">
    <citation type="journal article" date="2019" name="Int. J. Syst. Evol. Microbiol.">
        <title>The Global Catalogue of Microorganisms (GCM) 10K type strain sequencing project: providing services to taxonomists for standard genome sequencing and annotation.</title>
        <authorList>
            <consortium name="The Broad Institute Genomics Platform"/>
            <consortium name="The Broad Institute Genome Sequencing Center for Infectious Disease"/>
            <person name="Wu L."/>
            <person name="Ma J."/>
        </authorList>
    </citation>
    <scope>NUCLEOTIDE SEQUENCE [LARGE SCALE GENOMIC DNA]</scope>
    <source>
        <strain evidence="3">IBRC-M 10987</strain>
    </source>
</reference>
<protein>
    <submittedName>
        <fullName evidence="2">Uncharacterized protein</fullName>
    </submittedName>
</protein>
<evidence type="ECO:0000313" key="3">
    <source>
        <dbReference type="Proteomes" id="UP001595715"/>
    </source>
</evidence>
<organism evidence="2 3">
    <name type="scientific">Paenibacillus xanthanilyticus</name>
    <dbReference type="NCBI Taxonomy" id="1783531"/>
    <lineage>
        <taxon>Bacteria</taxon>
        <taxon>Bacillati</taxon>
        <taxon>Bacillota</taxon>
        <taxon>Bacilli</taxon>
        <taxon>Bacillales</taxon>
        <taxon>Paenibacillaceae</taxon>
        <taxon>Paenibacillus</taxon>
    </lineage>
</organism>
<accession>A0ABV8KDN8</accession>
<feature type="region of interest" description="Disordered" evidence="1">
    <location>
        <begin position="1"/>
        <end position="31"/>
    </location>
</feature>
<dbReference type="EMBL" id="JBHSAM010000036">
    <property type="protein sequence ID" value="MFC4104064.1"/>
    <property type="molecule type" value="Genomic_DNA"/>
</dbReference>
<gene>
    <name evidence="2" type="ORF">ACFOZ8_31040</name>
</gene>
<dbReference type="RefSeq" id="WP_377722604.1">
    <property type="nucleotide sequence ID" value="NZ_JBHSAM010000036.1"/>
</dbReference>
<name>A0ABV8KDN8_9BACL</name>
<dbReference type="Proteomes" id="UP001595715">
    <property type="component" value="Unassembled WGS sequence"/>
</dbReference>
<evidence type="ECO:0000313" key="2">
    <source>
        <dbReference type="EMBL" id="MFC4104064.1"/>
    </source>
</evidence>
<keyword evidence="3" id="KW-1185">Reference proteome</keyword>
<sequence>MKHDMDRYKREGRHAQTQPPGGRDGRAAAPSHAMHALQRKIGNQALLQLAADQAVKPGAAASGPVMQRRVIEYVPTPTPPVVSKELNDDQNRALAGLIAGARSKAKEIDGHVNKARDNVQKVVNDVIAGRTKVTEVAAKFPYSGHADNFQNKLMDHISGRASVHPSAPGGYLIEDYASSNMSGVDIQATPGNLRGSRPDFMIPMAADRKGPGGNDYHGLVDATAGSSSSIGHILRKGGGVWTKRTGYPYVAESVYDPLSFGKPTRPLTDDEMEAVRERELEKQAAMDNAAAEEITRLQAQYKETHDSILAYLGSGEAANMASVLRLTGKRAQSKLSVIGIEYNPDTNEVETSEPFEDWVKDTYVDSMFRTPTKREKTRTLLEIMQLIP</sequence>